<dbReference type="EMBL" id="CP094537">
    <property type="protein sequence ID" value="UOE36634.1"/>
    <property type="molecule type" value="Genomic_DNA"/>
</dbReference>
<dbReference type="RefSeq" id="WP_243520694.1">
    <property type="nucleotide sequence ID" value="NZ_CP094537.1"/>
</dbReference>
<evidence type="ECO:0000313" key="2">
    <source>
        <dbReference type="Proteomes" id="UP000831390"/>
    </source>
</evidence>
<accession>A0ABY4BBV3</accession>
<dbReference type="Proteomes" id="UP000831390">
    <property type="component" value="Plasmid unnamed3"/>
</dbReference>
<geneLocation type="plasmid" evidence="1 2">
    <name>unnamed3</name>
</geneLocation>
<protein>
    <recommendedName>
        <fullName evidence="3">Zinc-ribbon domain-containing protein</fullName>
    </recommendedName>
</protein>
<evidence type="ECO:0000313" key="1">
    <source>
        <dbReference type="EMBL" id="UOE36634.1"/>
    </source>
</evidence>
<gene>
    <name evidence="1" type="ORF">MTP16_24980</name>
</gene>
<name>A0ABY4BBV3_9BACT</name>
<keyword evidence="2" id="KW-1185">Reference proteome</keyword>
<sequence length="71" mass="8078">MPPFFSCLQPETGVQPPLAGRYPYHDNDQCPDGQAVKQAGQWQYYEPTTVAETRARCPRCVELDPTHRRTA</sequence>
<reference evidence="1 2" key="1">
    <citation type="submission" date="2022-03" db="EMBL/GenBank/DDBJ databases">
        <title>Hymenobactersp. isolated from the air.</title>
        <authorList>
            <person name="Won M."/>
            <person name="Kwon S.-W."/>
        </authorList>
    </citation>
    <scope>NUCLEOTIDE SEQUENCE [LARGE SCALE GENOMIC DNA]</scope>
    <source>
        <strain evidence="1 2">KACC 22596</strain>
        <plasmid evidence="1 2">unnamed3</plasmid>
    </source>
</reference>
<organism evidence="1 2">
    <name type="scientific">Hymenobacter monticola</name>
    <dbReference type="NCBI Taxonomy" id="1705399"/>
    <lineage>
        <taxon>Bacteria</taxon>
        <taxon>Pseudomonadati</taxon>
        <taxon>Bacteroidota</taxon>
        <taxon>Cytophagia</taxon>
        <taxon>Cytophagales</taxon>
        <taxon>Hymenobacteraceae</taxon>
        <taxon>Hymenobacter</taxon>
    </lineage>
</organism>
<evidence type="ECO:0008006" key="3">
    <source>
        <dbReference type="Google" id="ProtNLM"/>
    </source>
</evidence>
<keyword evidence="1" id="KW-0614">Plasmid</keyword>
<proteinExistence type="predicted"/>